<keyword evidence="2" id="KW-0548">Nucleotidyltransferase</keyword>
<protein>
    <submittedName>
        <fullName evidence="2">Reverse transcriptase domain, reverse transcriptase zinc-binding domain protein</fullName>
    </submittedName>
</protein>
<dbReference type="InterPro" id="IPR000477">
    <property type="entry name" value="RT_dom"/>
</dbReference>
<feature type="domain" description="Reverse transcriptase" evidence="1">
    <location>
        <begin position="7"/>
        <end position="98"/>
    </location>
</feature>
<dbReference type="Pfam" id="PF00078">
    <property type="entry name" value="RVT_1"/>
    <property type="match status" value="1"/>
</dbReference>
<organism evidence="2 3">
    <name type="scientific">Tanacetum coccineum</name>
    <dbReference type="NCBI Taxonomy" id="301880"/>
    <lineage>
        <taxon>Eukaryota</taxon>
        <taxon>Viridiplantae</taxon>
        <taxon>Streptophyta</taxon>
        <taxon>Embryophyta</taxon>
        <taxon>Tracheophyta</taxon>
        <taxon>Spermatophyta</taxon>
        <taxon>Magnoliopsida</taxon>
        <taxon>eudicotyledons</taxon>
        <taxon>Gunneridae</taxon>
        <taxon>Pentapetalae</taxon>
        <taxon>asterids</taxon>
        <taxon>campanulids</taxon>
        <taxon>Asterales</taxon>
        <taxon>Asteraceae</taxon>
        <taxon>Asteroideae</taxon>
        <taxon>Anthemideae</taxon>
        <taxon>Anthemidinae</taxon>
        <taxon>Tanacetum</taxon>
    </lineage>
</organism>
<dbReference type="Proteomes" id="UP001151760">
    <property type="component" value="Unassembled WGS sequence"/>
</dbReference>
<dbReference type="InterPro" id="IPR052343">
    <property type="entry name" value="Retrotransposon-Effector_Assoc"/>
</dbReference>
<keyword evidence="2" id="KW-0695">RNA-directed DNA polymerase</keyword>
<evidence type="ECO:0000259" key="1">
    <source>
        <dbReference type="Pfam" id="PF00078"/>
    </source>
</evidence>
<accession>A0ABQ5DVQ9</accession>
<dbReference type="GO" id="GO:0003964">
    <property type="term" value="F:RNA-directed DNA polymerase activity"/>
    <property type="evidence" value="ECO:0007669"/>
    <property type="project" value="UniProtKB-KW"/>
</dbReference>
<proteinExistence type="predicted"/>
<dbReference type="EMBL" id="BQNB010015714">
    <property type="protein sequence ID" value="GJT43272.1"/>
    <property type="molecule type" value="Genomic_DNA"/>
</dbReference>
<evidence type="ECO:0000313" key="3">
    <source>
        <dbReference type="Proteomes" id="UP001151760"/>
    </source>
</evidence>
<comment type="caution">
    <text evidence="2">The sequence shown here is derived from an EMBL/GenBank/DDBJ whole genome shotgun (WGS) entry which is preliminary data.</text>
</comment>
<evidence type="ECO:0000313" key="2">
    <source>
        <dbReference type="EMBL" id="GJT43272.1"/>
    </source>
</evidence>
<dbReference type="PANTHER" id="PTHR46890:SF48">
    <property type="entry name" value="RNA-DIRECTED DNA POLYMERASE"/>
    <property type="match status" value="1"/>
</dbReference>
<reference evidence="2" key="1">
    <citation type="journal article" date="2022" name="Int. J. Mol. Sci.">
        <title>Draft Genome of Tanacetum Coccineum: Genomic Comparison of Closely Related Tanacetum-Family Plants.</title>
        <authorList>
            <person name="Yamashiro T."/>
            <person name="Shiraishi A."/>
            <person name="Nakayama K."/>
            <person name="Satake H."/>
        </authorList>
    </citation>
    <scope>NUCLEOTIDE SEQUENCE</scope>
</reference>
<keyword evidence="3" id="KW-1185">Reference proteome</keyword>
<sequence length="101" mass="11189">MGFGEKWCKWVDTCLRYTSMSILVNGAPTEEFGIERGVRQGDPLSPFLFIVAAEGLNAIVKEAVGKGIFRGVKVGSNRMDVSHLQYADDTIFFGERNKENA</sequence>
<keyword evidence="2" id="KW-0808">Transferase</keyword>
<reference evidence="2" key="2">
    <citation type="submission" date="2022-01" db="EMBL/GenBank/DDBJ databases">
        <authorList>
            <person name="Yamashiro T."/>
            <person name="Shiraishi A."/>
            <person name="Satake H."/>
            <person name="Nakayama K."/>
        </authorList>
    </citation>
    <scope>NUCLEOTIDE SEQUENCE</scope>
</reference>
<dbReference type="PANTHER" id="PTHR46890">
    <property type="entry name" value="NON-LTR RETROLELEMENT REVERSE TRANSCRIPTASE-LIKE PROTEIN-RELATED"/>
    <property type="match status" value="1"/>
</dbReference>
<name>A0ABQ5DVQ9_9ASTR</name>
<gene>
    <name evidence="2" type="ORF">Tco_0951987</name>
</gene>